<keyword evidence="6 7" id="KW-0472">Membrane</keyword>
<dbReference type="InterPro" id="IPR002771">
    <property type="entry name" value="Multi_antbiot-R_MarC"/>
</dbReference>
<dbReference type="PANTHER" id="PTHR33508">
    <property type="entry name" value="UPF0056 MEMBRANE PROTEIN YHCE"/>
    <property type="match status" value="1"/>
</dbReference>
<feature type="transmembrane region" description="Helical" evidence="7">
    <location>
        <begin position="40"/>
        <end position="59"/>
    </location>
</feature>
<evidence type="ECO:0000313" key="8">
    <source>
        <dbReference type="EMBL" id="HEB96034.1"/>
    </source>
</evidence>
<name>A0A831W2X5_9GAMM</name>
<protein>
    <recommendedName>
        <fullName evidence="7">UPF0056 membrane protein</fullName>
    </recommendedName>
</protein>
<evidence type="ECO:0000256" key="6">
    <source>
        <dbReference type="ARBA" id="ARBA00023136"/>
    </source>
</evidence>
<gene>
    <name evidence="8" type="ORF">ENI96_06360</name>
</gene>
<feature type="transmembrane region" description="Helical" evidence="7">
    <location>
        <begin position="71"/>
        <end position="92"/>
    </location>
</feature>
<reference evidence="8" key="1">
    <citation type="journal article" date="2020" name="mSystems">
        <title>Genome- and Community-Level Interaction Insights into Carbon Utilization and Element Cycling Functions of Hydrothermarchaeota in Hydrothermal Sediment.</title>
        <authorList>
            <person name="Zhou Z."/>
            <person name="Liu Y."/>
            <person name="Xu W."/>
            <person name="Pan J."/>
            <person name="Luo Z.H."/>
            <person name="Li M."/>
        </authorList>
    </citation>
    <scope>NUCLEOTIDE SEQUENCE [LARGE SCALE GENOMIC DNA]</scope>
    <source>
        <strain evidence="8">HyVt-443</strain>
    </source>
</reference>
<dbReference type="AlphaFoldDB" id="A0A831W2X5"/>
<dbReference type="PANTHER" id="PTHR33508:SF1">
    <property type="entry name" value="UPF0056 MEMBRANE PROTEIN YHCE"/>
    <property type="match status" value="1"/>
</dbReference>
<dbReference type="NCBIfam" id="TIGR00427">
    <property type="entry name" value="NAAT family transporter"/>
    <property type="match status" value="1"/>
</dbReference>
<feature type="transmembrane region" description="Helical" evidence="7">
    <location>
        <begin position="6"/>
        <end position="28"/>
    </location>
</feature>
<evidence type="ECO:0000256" key="2">
    <source>
        <dbReference type="ARBA" id="ARBA00009784"/>
    </source>
</evidence>
<sequence length="210" mass="21665">MLESAIIAFATFFATIGPVDVSFMYAALTAGNSPRQRRSMALRGVAIATVILCAFAFLGEGLLSTMGISLAALRTAGGILLLLIGIEMVFARSSGATSAIDDETEEAESRPDLSVFPLATPLIAGPGAMGAATLLMANAEGNPLQEAAVIAGLLAVLLLTLVLLLMATQVQRLLGVTGMHVVSRVFGVLLSALAVQFIFDGIAQSGLLMR</sequence>
<evidence type="ECO:0000256" key="3">
    <source>
        <dbReference type="ARBA" id="ARBA00022475"/>
    </source>
</evidence>
<comment type="subcellular location">
    <subcellularLocation>
        <location evidence="1 7">Cell membrane</location>
        <topology evidence="1 7">Multi-pass membrane protein</topology>
    </subcellularLocation>
</comment>
<feature type="transmembrane region" description="Helical" evidence="7">
    <location>
        <begin position="179"/>
        <end position="199"/>
    </location>
</feature>
<evidence type="ECO:0000256" key="7">
    <source>
        <dbReference type="RuleBase" id="RU362048"/>
    </source>
</evidence>
<feature type="transmembrane region" description="Helical" evidence="7">
    <location>
        <begin position="113"/>
        <end position="135"/>
    </location>
</feature>
<evidence type="ECO:0000256" key="1">
    <source>
        <dbReference type="ARBA" id="ARBA00004651"/>
    </source>
</evidence>
<keyword evidence="3" id="KW-1003">Cell membrane</keyword>
<feature type="transmembrane region" description="Helical" evidence="7">
    <location>
        <begin position="147"/>
        <end position="167"/>
    </location>
</feature>
<proteinExistence type="inferred from homology"/>
<organism evidence="8">
    <name type="scientific">Sedimenticola thiotaurini</name>
    <dbReference type="NCBI Taxonomy" id="1543721"/>
    <lineage>
        <taxon>Bacteria</taxon>
        <taxon>Pseudomonadati</taxon>
        <taxon>Pseudomonadota</taxon>
        <taxon>Gammaproteobacteria</taxon>
        <taxon>Chromatiales</taxon>
        <taxon>Sedimenticolaceae</taxon>
        <taxon>Sedimenticola</taxon>
    </lineage>
</organism>
<dbReference type="GO" id="GO:0005886">
    <property type="term" value="C:plasma membrane"/>
    <property type="evidence" value="ECO:0007669"/>
    <property type="project" value="UniProtKB-SubCell"/>
</dbReference>
<evidence type="ECO:0000256" key="5">
    <source>
        <dbReference type="ARBA" id="ARBA00022989"/>
    </source>
</evidence>
<accession>A0A831W2X5</accession>
<keyword evidence="5 7" id="KW-1133">Transmembrane helix</keyword>
<dbReference type="EMBL" id="DRKP01000070">
    <property type="protein sequence ID" value="HEB96034.1"/>
    <property type="molecule type" value="Genomic_DNA"/>
</dbReference>
<keyword evidence="4 7" id="KW-0812">Transmembrane</keyword>
<comment type="similarity">
    <text evidence="2 7">Belongs to the UPF0056 (MarC) family.</text>
</comment>
<dbReference type="Pfam" id="PF01914">
    <property type="entry name" value="MarC"/>
    <property type="match status" value="1"/>
</dbReference>
<dbReference type="Proteomes" id="UP000886251">
    <property type="component" value="Unassembled WGS sequence"/>
</dbReference>
<comment type="caution">
    <text evidence="8">The sequence shown here is derived from an EMBL/GenBank/DDBJ whole genome shotgun (WGS) entry which is preliminary data.</text>
</comment>
<evidence type="ECO:0000256" key="4">
    <source>
        <dbReference type="ARBA" id="ARBA00022692"/>
    </source>
</evidence>